<dbReference type="PANTHER" id="PTHR43370">
    <property type="entry name" value="SUGAR ABC TRANSPORTER INTEGRAL MEMBRANE PROTEIN-RELATED"/>
    <property type="match status" value="1"/>
</dbReference>
<name>A0A9D2NZE1_9FIRM</name>
<gene>
    <name evidence="7" type="ORF">H9701_06990</name>
</gene>
<dbReference type="AlphaFoldDB" id="A0A9D2NZE1"/>
<dbReference type="GO" id="GO:0022857">
    <property type="term" value="F:transmembrane transporter activity"/>
    <property type="evidence" value="ECO:0007669"/>
    <property type="project" value="InterPro"/>
</dbReference>
<feature type="transmembrane region" description="Helical" evidence="6">
    <location>
        <begin position="6"/>
        <end position="24"/>
    </location>
</feature>
<comment type="caution">
    <text evidence="7">The sequence shown here is derived from an EMBL/GenBank/DDBJ whole genome shotgun (WGS) entry which is preliminary data.</text>
</comment>
<feature type="transmembrane region" description="Helical" evidence="6">
    <location>
        <begin position="61"/>
        <end position="80"/>
    </location>
</feature>
<evidence type="ECO:0000313" key="7">
    <source>
        <dbReference type="EMBL" id="HJC41282.1"/>
    </source>
</evidence>
<evidence type="ECO:0000256" key="4">
    <source>
        <dbReference type="ARBA" id="ARBA00022989"/>
    </source>
</evidence>
<dbReference type="InterPro" id="IPR001851">
    <property type="entry name" value="ABC_transp_permease"/>
</dbReference>
<dbReference type="PANTHER" id="PTHR43370:SF1">
    <property type="entry name" value="GUANOSINE ABC TRANSPORTER PERMEASE PROTEIN NUPQ"/>
    <property type="match status" value="1"/>
</dbReference>
<feature type="transmembrane region" description="Helical" evidence="6">
    <location>
        <begin position="264"/>
        <end position="288"/>
    </location>
</feature>
<dbReference type="EMBL" id="DWWJ01000121">
    <property type="protein sequence ID" value="HJC41282.1"/>
    <property type="molecule type" value="Genomic_DNA"/>
</dbReference>
<sequence>MELLTTFLISLLRLSVPVLLAAFGNMYCERAGIMNLGAEGMMIAGAFGAVLGAYYSNNPWIGVLCGVLLGMFIASIHSLISVEFGGIQNISGLGLNTLAAGIAAFFCQSIFGSSLSESVPSIQTTELLGGIPVLGPFLRQFSPLLYLTIAVVILSWFVMKKTVLGTHIIAVGDDPKAAETAGIQVWKLRHLCVSVFCGGLVGLAGAYLSIGQLSFFMENMTNGKGMLAVIAVKMGGWEPVRIVAVALFFGFFDALQTQLQLNNALGIAPELIQLLPYLAGLVALAFTANSDANPKALRQPYLKNKYKF</sequence>
<evidence type="ECO:0000256" key="1">
    <source>
        <dbReference type="ARBA" id="ARBA00004651"/>
    </source>
</evidence>
<feature type="transmembrane region" description="Helical" evidence="6">
    <location>
        <begin position="191"/>
        <end position="210"/>
    </location>
</feature>
<proteinExistence type="predicted"/>
<comment type="subcellular location">
    <subcellularLocation>
        <location evidence="1">Cell membrane</location>
        <topology evidence="1">Multi-pass membrane protein</topology>
    </subcellularLocation>
</comment>
<keyword evidence="2" id="KW-1003">Cell membrane</keyword>
<keyword evidence="5 6" id="KW-0472">Membrane</keyword>
<reference evidence="7" key="1">
    <citation type="journal article" date="2021" name="PeerJ">
        <title>Extensive microbial diversity within the chicken gut microbiome revealed by metagenomics and culture.</title>
        <authorList>
            <person name="Gilroy R."/>
            <person name="Ravi A."/>
            <person name="Getino M."/>
            <person name="Pursley I."/>
            <person name="Horton D.L."/>
            <person name="Alikhan N.F."/>
            <person name="Baker D."/>
            <person name="Gharbi K."/>
            <person name="Hall N."/>
            <person name="Watson M."/>
            <person name="Adriaenssens E.M."/>
            <person name="Foster-Nyarko E."/>
            <person name="Jarju S."/>
            <person name="Secka A."/>
            <person name="Antonio M."/>
            <person name="Oren A."/>
            <person name="Chaudhuri R.R."/>
            <person name="La Ragione R."/>
            <person name="Hildebrand F."/>
            <person name="Pallen M.J."/>
        </authorList>
    </citation>
    <scope>NUCLEOTIDE SEQUENCE</scope>
    <source>
        <strain evidence="7">CHK186-1790</strain>
    </source>
</reference>
<organism evidence="7 8">
    <name type="scientific">Candidatus Intestinimonas pullistercoris</name>
    <dbReference type="NCBI Taxonomy" id="2838623"/>
    <lineage>
        <taxon>Bacteria</taxon>
        <taxon>Bacillati</taxon>
        <taxon>Bacillota</taxon>
        <taxon>Clostridia</taxon>
        <taxon>Eubacteriales</taxon>
        <taxon>Intestinimonas</taxon>
    </lineage>
</organism>
<dbReference type="Proteomes" id="UP000823882">
    <property type="component" value="Unassembled WGS sequence"/>
</dbReference>
<evidence type="ECO:0000256" key="6">
    <source>
        <dbReference type="SAM" id="Phobius"/>
    </source>
</evidence>
<feature type="transmembrane region" description="Helical" evidence="6">
    <location>
        <begin position="141"/>
        <end position="159"/>
    </location>
</feature>
<evidence type="ECO:0000313" key="8">
    <source>
        <dbReference type="Proteomes" id="UP000823882"/>
    </source>
</evidence>
<evidence type="ECO:0000256" key="3">
    <source>
        <dbReference type="ARBA" id="ARBA00022692"/>
    </source>
</evidence>
<feature type="transmembrane region" description="Helical" evidence="6">
    <location>
        <begin position="36"/>
        <end position="55"/>
    </location>
</feature>
<evidence type="ECO:0000256" key="5">
    <source>
        <dbReference type="ARBA" id="ARBA00023136"/>
    </source>
</evidence>
<evidence type="ECO:0000256" key="2">
    <source>
        <dbReference type="ARBA" id="ARBA00022475"/>
    </source>
</evidence>
<keyword evidence="3 6" id="KW-0812">Transmembrane</keyword>
<accession>A0A9D2NZE1</accession>
<feature type="transmembrane region" description="Helical" evidence="6">
    <location>
        <begin position="92"/>
        <end position="111"/>
    </location>
</feature>
<dbReference type="GO" id="GO:0005886">
    <property type="term" value="C:plasma membrane"/>
    <property type="evidence" value="ECO:0007669"/>
    <property type="project" value="UniProtKB-SubCell"/>
</dbReference>
<keyword evidence="4 6" id="KW-1133">Transmembrane helix</keyword>
<dbReference type="CDD" id="cd06580">
    <property type="entry name" value="TM_PBP1_transp_TpRbsC_like"/>
    <property type="match status" value="1"/>
</dbReference>
<feature type="transmembrane region" description="Helical" evidence="6">
    <location>
        <begin position="230"/>
        <end position="252"/>
    </location>
</feature>
<protein>
    <submittedName>
        <fullName evidence="7">ABC transporter permease</fullName>
    </submittedName>
</protein>
<dbReference type="Pfam" id="PF02653">
    <property type="entry name" value="BPD_transp_2"/>
    <property type="match status" value="1"/>
</dbReference>
<reference evidence="7" key="2">
    <citation type="submission" date="2021-04" db="EMBL/GenBank/DDBJ databases">
        <authorList>
            <person name="Gilroy R."/>
        </authorList>
    </citation>
    <scope>NUCLEOTIDE SEQUENCE</scope>
    <source>
        <strain evidence="7">CHK186-1790</strain>
    </source>
</reference>